<name>A0ABZ1NKX8_STRVL</name>
<keyword evidence="1" id="KW-0378">Hydrolase</keyword>
<evidence type="ECO:0000313" key="2">
    <source>
        <dbReference type="Proteomes" id="UP001341259"/>
    </source>
</evidence>
<dbReference type="Pfam" id="PF02945">
    <property type="entry name" value="Endonuclease_7"/>
    <property type="match status" value="1"/>
</dbReference>
<protein>
    <submittedName>
        <fullName evidence="1">Endonuclease VII domain-containing protein</fullName>
    </submittedName>
</protein>
<dbReference type="SUPFAM" id="SSF54060">
    <property type="entry name" value="His-Me finger endonucleases"/>
    <property type="match status" value="1"/>
</dbReference>
<keyword evidence="2" id="KW-1185">Reference proteome</keyword>
<evidence type="ECO:0000313" key="1">
    <source>
        <dbReference type="EMBL" id="WUG92285.1"/>
    </source>
</evidence>
<dbReference type="Proteomes" id="UP001341259">
    <property type="component" value="Chromosome"/>
</dbReference>
<reference evidence="1 2" key="1">
    <citation type="submission" date="2022-10" db="EMBL/GenBank/DDBJ databases">
        <title>The complete genomes of actinobacterial strains from the NBC collection.</title>
        <authorList>
            <person name="Joergensen T.S."/>
            <person name="Alvarez Arevalo M."/>
            <person name="Sterndorff E.B."/>
            <person name="Faurdal D."/>
            <person name="Vuksanovic O."/>
            <person name="Mourched A.-S."/>
            <person name="Charusanti P."/>
            <person name="Shaw S."/>
            <person name="Blin K."/>
            <person name="Weber T."/>
        </authorList>
    </citation>
    <scope>NUCLEOTIDE SEQUENCE [LARGE SCALE GENOMIC DNA]</scope>
    <source>
        <strain evidence="1 2">NBC_00456</strain>
    </source>
</reference>
<dbReference type="InterPro" id="IPR044925">
    <property type="entry name" value="His-Me_finger_sf"/>
</dbReference>
<accession>A0ABZ1NKX8</accession>
<dbReference type="GO" id="GO:0004519">
    <property type="term" value="F:endonuclease activity"/>
    <property type="evidence" value="ECO:0007669"/>
    <property type="project" value="UniProtKB-KW"/>
</dbReference>
<gene>
    <name evidence="1" type="ORF">OHB29_04205</name>
</gene>
<dbReference type="RefSeq" id="WP_328336707.1">
    <property type="nucleotide sequence ID" value="NZ_CP107906.1"/>
</dbReference>
<dbReference type="Gene3D" id="3.40.1800.10">
    <property type="entry name" value="His-Me finger endonucleases"/>
    <property type="match status" value="1"/>
</dbReference>
<keyword evidence="1" id="KW-0255">Endonuclease</keyword>
<sequence length="208" mass="23329">MTYKFPFDVDTAAYSPPPPCGRLTKRGTACQQSPLAYWRLPKREGRPRSCLRHLTSEERAEYDREVAAAAAAEQETRRRVEGMAPACWSWDVPNEVVLRDPDPDVHGLAVIEEWQASRCAICSAATTLITDHDHATGLVCGLLCQRCNTAEAFRDVGPYRRYRERPPAAILGVQARYWNPLAREYAQPQAGIRKADKWTDAASEDIGL</sequence>
<dbReference type="InterPro" id="IPR038563">
    <property type="entry name" value="Endonuclease_7_sf"/>
</dbReference>
<dbReference type="EMBL" id="CP107906">
    <property type="protein sequence ID" value="WUG92285.1"/>
    <property type="molecule type" value="Genomic_DNA"/>
</dbReference>
<organism evidence="1 2">
    <name type="scientific">Streptomyces violaceus</name>
    <name type="common">Streptomyces venezuelae</name>
    <dbReference type="NCBI Taxonomy" id="1936"/>
    <lineage>
        <taxon>Bacteria</taxon>
        <taxon>Bacillati</taxon>
        <taxon>Actinomycetota</taxon>
        <taxon>Actinomycetes</taxon>
        <taxon>Kitasatosporales</taxon>
        <taxon>Streptomycetaceae</taxon>
        <taxon>Streptomyces</taxon>
    </lineage>
</organism>
<proteinExistence type="predicted"/>
<dbReference type="InterPro" id="IPR004211">
    <property type="entry name" value="Endonuclease_7"/>
</dbReference>
<keyword evidence="1" id="KW-0540">Nuclease</keyword>